<evidence type="ECO:0000256" key="7">
    <source>
        <dbReference type="PROSITE-ProRule" id="PRU00221"/>
    </source>
</evidence>
<dbReference type="GO" id="GO:0031145">
    <property type="term" value="P:anaphase-promoting complex-dependent catabolic process"/>
    <property type="evidence" value="ECO:0007669"/>
    <property type="project" value="TreeGrafter"/>
</dbReference>
<evidence type="ECO:0000256" key="8">
    <source>
        <dbReference type="SAM" id="Phobius"/>
    </source>
</evidence>
<evidence type="ECO:0000256" key="2">
    <source>
        <dbReference type="ARBA" id="ARBA00022574"/>
    </source>
</evidence>
<dbReference type="SMART" id="SM00320">
    <property type="entry name" value="WD40"/>
    <property type="match status" value="5"/>
</dbReference>
<keyword evidence="8" id="KW-0472">Membrane</keyword>
<keyword evidence="5" id="KW-0498">Mitosis</keyword>
<dbReference type="SUPFAM" id="SSF50978">
    <property type="entry name" value="WD40 repeat-like"/>
    <property type="match status" value="1"/>
</dbReference>
<dbReference type="InterPro" id="IPR036322">
    <property type="entry name" value="WD40_repeat_dom_sf"/>
</dbReference>
<evidence type="ECO:0000259" key="9">
    <source>
        <dbReference type="Pfam" id="PF24807"/>
    </source>
</evidence>
<evidence type="ECO:0000256" key="1">
    <source>
        <dbReference type="ARBA" id="ARBA00006445"/>
    </source>
</evidence>
<dbReference type="GO" id="GO:1905786">
    <property type="term" value="P:positive regulation of anaphase-promoting complex-dependent catabolic process"/>
    <property type="evidence" value="ECO:0007669"/>
    <property type="project" value="TreeGrafter"/>
</dbReference>
<gene>
    <name evidence="10" type="ORF">ACHHYP_17360</name>
</gene>
<dbReference type="PROSITE" id="PS50294">
    <property type="entry name" value="WD_REPEATS_REGION"/>
    <property type="match status" value="1"/>
</dbReference>
<dbReference type="GO" id="GO:1990757">
    <property type="term" value="F:ubiquitin ligase activator activity"/>
    <property type="evidence" value="ECO:0007669"/>
    <property type="project" value="TreeGrafter"/>
</dbReference>
<dbReference type="InterPro" id="IPR001680">
    <property type="entry name" value="WD40_rpt"/>
</dbReference>
<protein>
    <recommendedName>
        <fullName evidence="9">CDC20/Fizzy WD40 domain-containing protein</fullName>
    </recommendedName>
</protein>
<dbReference type="PANTHER" id="PTHR19918">
    <property type="entry name" value="CELL DIVISION CYCLE 20 CDC20 FIZZY -RELATED"/>
    <property type="match status" value="1"/>
</dbReference>
<dbReference type="Gene3D" id="2.130.10.10">
    <property type="entry name" value="YVTN repeat-like/Quinoprotein amine dehydrogenase"/>
    <property type="match status" value="1"/>
</dbReference>
<keyword evidence="3" id="KW-0132">Cell division</keyword>
<keyword evidence="8" id="KW-0812">Transmembrane</keyword>
<feature type="repeat" description="WD" evidence="7">
    <location>
        <begin position="281"/>
        <end position="325"/>
    </location>
</feature>
<dbReference type="InterPro" id="IPR056150">
    <property type="entry name" value="WD40_CDC20-Fz"/>
</dbReference>
<evidence type="ECO:0000313" key="10">
    <source>
        <dbReference type="EMBL" id="OQR80658.1"/>
    </source>
</evidence>
<dbReference type="PANTHER" id="PTHR19918:SF8">
    <property type="entry name" value="FI02843P"/>
    <property type="match status" value="1"/>
</dbReference>
<dbReference type="STRING" id="1202772.A0A1V9Y4P9"/>
<keyword evidence="8" id="KW-1133">Transmembrane helix</keyword>
<dbReference type="AlphaFoldDB" id="A0A1V9Y4P9"/>
<name>A0A1V9Y4P9_ACHHY</name>
<dbReference type="OrthoDB" id="61916at2759"/>
<proteinExistence type="inferred from homology"/>
<dbReference type="Proteomes" id="UP000243579">
    <property type="component" value="Unassembled WGS sequence"/>
</dbReference>
<dbReference type="GO" id="GO:0051301">
    <property type="term" value="P:cell division"/>
    <property type="evidence" value="ECO:0007669"/>
    <property type="project" value="UniProtKB-KW"/>
</dbReference>
<organism evidence="10 11">
    <name type="scientific">Achlya hypogyna</name>
    <name type="common">Oomycete</name>
    <name type="synonym">Protoachlya hypogyna</name>
    <dbReference type="NCBI Taxonomy" id="1202772"/>
    <lineage>
        <taxon>Eukaryota</taxon>
        <taxon>Sar</taxon>
        <taxon>Stramenopiles</taxon>
        <taxon>Oomycota</taxon>
        <taxon>Saprolegniomycetes</taxon>
        <taxon>Saprolegniales</taxon>
        <taxon>Achlyaceae</taxon>
        <taxon>Achlya</taxon>
    </lineage>
</organism>
<reference evidence="10 11" key="1">
    <citation type="journal article" date="2014" name="Genome Biol. Evol.">
        <title>The secreted proteins of Achlya hypogyna and Thraustotheca clavata identify the ancestral oomycete secretome and reveal gene acquisitions by horizontal gene transfer.</title>
        <authorList>
            <person name="Misner I."/>
            <person name="Blouin N."/>
            <person name="Leonard G."/>
            <person name="Richards T.A."/>
            <person name="Lane C.E."/>
        </authorList>
    </citation>
    <scope>NUCLEOTIDE SEQUENCE [LARGE SCALE GENOMIC DNA]</scope>
    <source>
        <strain evidence="10 11">ATCC 48635</strain>
    </source>
</reference>
<keyword evidence="2 7" id="KW-0853">WD repeat</keyword>
<dbReference type="PROSITE" id="PS00678">
    <property type="entry name" value="WD_REPEATS_1"/>
    <property type="match status" value="1"/>
</dbReference>
<keyword evidence="4" id="KW-0677">Repeat</keyword>
<sequence>MSTGDKRWTTSSSLLGWGTFLDGTDLDEVAAACHGPINTKVETRWERRRRRLQAAEVCTRGYRYVALREKPPAAVFTSEAPYPLPPTARKHPCKLATYRRSVSMRSSTLLQLPSEPLDDFYLHVLAARDNTIVCATAQSLHFTSLASSSLNVDTLALKSPISAVAWLSPTHLAVGTSNGNLHTFDVPTSTILHSVRGAHTDRIAVIAPAPEAFGCVSGSRDHSISSWDLRTPQSCLHTRVSHTQEVCGLALSPDGFLIASGSNDNVVCLFDVRQHRVSRVLHGHSAAVKALAWNPHERHVLVTGGGLADKSIKCWHAQTGSLLSSTQAEGQVSALLCPASQRNEIVSAVGYAGSAHALQLWTYPANKLVANLPAPSQGRILDAVLALDQVVTLSADGLLQQYNLLAEERKRRSPPSAESSPVTPHDLQRRRRLLTDYLVNSSMEQLLSLRSSARLLFACLAVNMLLQAFFISYKLVDTVDASTWTSNALMALVVCYTAWIVISAIGGLCGLYSTHYHHTPSAHLCLGSWLLLVFFQMLEGAIAVLYLSPEAELSPETRRMLAVNTIALVLIELVFIAFILGYIQLLEYCAPFDYDTIIDVENVNLLAAQDCSSPKVLVSLQDSAAPSYGTSSYTI</sequence>
<feature type="domain" description="CDC20/Fizzy WD40" evidence="9">
    <location>
        <begin position="117"/>
        <end position="400"/>
    </location>
</feature>
<dbReference type="EMBL" id="JNBR01002891">
    <property type="protein sequence ID" value="OQR80658.1"/>
    <property type="molecule type" value="Genomic_DNA"/>
</dbReference>
<dbReference type="GO" id="GO:0005680">
    <property type="term" value="C:anaphase-promoting complex"/>
    <property type="evidence" value="ECO:0007669"/>
    <property type="project" value="TreeGrafter"/>
</dbReference>
<evidence type="ECO:0000256" key="4">
    <source>
        <dbReference type="ARBA" id="ARBA00022737"/>
    </source>
</evidence>
<feature type="repeat" description="WD" evidence="7">
    <location>
        <begin position="196"/>
        <end position="231"/>
    </location>
</feature>
<dbReference type="InterPro" id="IPR019775">
    <property type="entry name" value="WD40_repeat_CS"/>
</dbReference>
<dbReference type="GO" id="GO:0010997">
    <property type="term" value="F:anaphase-promoting complex binding"/>
    <property type="evidence" value="ECO:0007669"/>
    <property type="project" value="InterPro"/>
</dbReference>
<keyword evidence="11" id="KW-1185">Reference proteome</keyword>
<feature type="transmembrane region" description="Helical" evidence="8">
    <location>
        <begin position="560"/>
        <end position="583"/>
    </location>
</feature>
<dbReference type="InterPro" id="IPR015943">
    <property type="entry name" value="WD40/YVTN_repeat-like_dom_sf"/>
</dbReference>
<evidence type="ECO:0000313" key="11">
    <source>
        <dbReference type="Proteomes" id="UP000243579"/>
    </source>
</evidence>
<feature type="transmembrane region" description="Helical" evidence="8">
    <location>
        <begin position="488"/>
        <end position="512"/>
    </location>
</feature>
<feature type="transmembrane region" description="Helical" evidence="8">
    <location>
        <begin position="524"/>
        <end position="548"/>
    </location>
</feature>
<feature type="transmembrane region" description="Helical" evidence="8">
    <location>
        <begin position="455"/>
        <end position="476"/>
    </location>
</feature>
<feature type="repeat" description="WD" evidence="7">
    <location>
        <begin position="239"/>
        <end position="280"/>
    </location>
</feature>
<dbReference type="PROSITE" id="PS50082">
    <property type="entry name" value="WD_REPEATS_2"/>
    <property type="match status" value="3"/>
</dbReference>
<keyword evidence="6" id="KW-0131">Cell cycle</keyword>
<evidence type="ECO:0000256" key="3">
    <source>
        <dbReference type="ARBA" id="ARBA00022618"/>
    </source>
</evidence>
<accession>A0A1V9Y4P9</accession>
<evidence type="ECO:0000256" key="6">
    <source>
        <dbReference type="ARBA" id="ARBA00023306"/>
    </source>
</evidence>
<comment type="similarity">
    <text evidence="1">Belongs to the WD repeat CDC20/Fizzy family.</text>
</comment>
<evidence type="ECO:0000256" key="5">
    <source>
        <dbReference type="ARBA" id="ARBA00022776"/>
    </source>
</evidence>
<comment type="caution">
    <text evidence="10">The sequence shown here is derived from an EMBL/GenBank/DDBJ whole genome shotgun (WGS) entry which is preliminary data.</text>
</comment>
<dbReference type="InterPro" id="IPR033010">
    <property type="entry name" value="Cdc20/Fizzy"/>
</dbReference>
<dbReference type="Pfam" id="PF24807">
    <property type="entry name" value="WD40_CDC20-Fz"/>
    <property type="match status" value="1"/>
</dbReference>